<dbReference type="OrthoDB" id="5502365at2"/>
<dbReference type="Pfam" id="PF20533">
    <property type="entry name" value="DUF6748"/>
    <property type="match status" value="1"/>
</dbReference>
<dbReference type="InterPro" id="IPR000906">
    <property type="entry name" value="ZU5_dom"/>
</dbReference>
<dbReference type="InterPro" id="IPR046636">
    <property type="entry name" value="DUF6748"/>
</dbReference>
<organism evidence="3 4">
    <name type="scientific">Enhygromyxa salina</name>
    <dbReference type="NCBI Taxonomy" id="215803"/>
    <lineage>
        <taxon>Bacteria</taxon>
        <taxon>Pseudomonadati</taxon>
        <taxon>Myxococcota</taxon>
        <taxon>Polyangia</taxon>
        <taxon>Nannocystales</taxon>
        <taxon>Nannocystaceae</taxon>
        <taxon>Enhygromyxa</taxon>
    </lineage>
</organism>
<dbReference type="PROSITE" id="PS51257">
    <property type="entry name" value="PROKAR_LIPOPROTEIN"/>
    <property type="match status" value="1"/>
</dbReference>
<dbReference type="Gene3D" id="2.60.220.30">
    <property type="match status" value="1"/>
</dbReference>
<dbReference type="Proteomes" id="UP000237968">
    <property type="component" value="Unassembled WGS sequence"/>
</dbReference>
<evidence type="ECO:0000256" key="1">
    <source>
        <dbReference type="SAM" id="SignalP"/>
    </source>
</evidence>
<evidence type="ECO:0000313" key="3">
    <source>
        <dbReference type="EMBL" id="PRQ02460.1"/>
    </source>
</evidence>
<dbReference type="PROSITE" id="PS51145">
    <property type="entry name" value="ZU5"/>
    <property type="match status" value="1"/>
</dbReference>
<dbReference type="EMBL" id="PVNK01000118">
    <property type="protein sequence ID" value="PRQ02460.1"/>
    <property type="molecule type" value="Genomic_DNA"/>
</dbReference>
<evidence type="ECO:0000313" key="4">
    <source>
        <dbReference type="Proteomes" id="UP000237968"/>
    </source>
</evidence>
<feature type="chain" id="PRO_5015715122" description="ZU5 domain-containing protein" evidence="1">
    <location>
        <begin position="21"/>
        <end position="678"/>
    </location>
</feature>
<dbReference type="AlphaFoldDB" id="A0A2S9YBH8"/>
<name>A0A2S9YBH8_9BACT</name>
<keyword evidence="4" id="KW-1185">Reference proteome</keyword>
<reference evidence="3 4" key="1">
    <citation type="submission" date="2018-03" db="EMBL/GenBank/DDBJ databases">
        <title>Draft Genome Sequences of the Obligatory Marine Myxobacteria Enhygromyxa salina SWB005.</title>
        <authorList>
            <person name="Poehlein A."/>
            <person name="Moghaddam J.A."/>
            <person name="Harms H."/>
            <person name="Alanjari M."/>
            <person name="Koenig G.M."/>
            <person name="Daniel R."/>
            <person name="Schaeberle T.F."/>
        </authorList>
    </citation>
    <scope>NUCLEOTIDE SEQUENCE [LARGE SCALE GENOMIC DNA]</scope>
    <source>
        <strain evidence="3 4">SWB005</strain>
    </source>
</reference>
<dbReference type="RefSeq" id="WP_106391700.1">
    <property type="nucleotide sequence ID" value="NZ_PVNK01000118.1"/>
</dbReference>
<protein>
    <recommendedName>
        <fullName evidence="2">ZU5 domain-containing protein</fullName>
    </recommendedName>
</protein>
<evidence type="ECO:0000259" key="2">
    <source>
        <dbReference type="PROSITE" id="PS51145"/>
    </source>
</evidence>
<keyword evidence="1" id="KW-0732">Signal</keyword>
<comment type="caution">
    <text evidence="3">The sequence shown here is derived from an EMBL/GenBank/DDBJ whole genome shotgun (WGS) entry which is preliminary data.</text>
</comment>
<proteinExistence type="predicted"/>
<sequence length="678" mass="72313">MSVRRTVPILPCAFVPILVAGACTSDPSDESFERAGNLVENFDLPVEEPYFIVTRIDPTDCVLPGCGGWFVKWVGAEQTRCADNSWEPECHMLTLDLSALELSAPAEAALRERITSQKVLVKGELIEVMTKNEFVADTLVVSEILGPTQAQIGPAGGHLEVVDGPIAGLVVEVPPGAVDEPTGFSIQARDTLVLDEVDAAVGLAAELSPHDLSFDKPVTVTMPLTGPIEADNPVMMFKQGQDGAQIALPEDPMDQLNGEIRVRVGQFSIFQPFQRDIDQMVADAESMASCENLSELEAFGDPWAEHLYFYEGMSASGTVFGVQALGGVDAVYDLFHSQIGAYWYVGLGLYTTVLGGAGTYYAGWGYGERDSIQDAWTGNVVGASGDIDILSAFSGFLGLSVGAAAFTSCADLSHLPHIPNNRFCYLEEIQTPWDDAVFGAGGTVGLGINFVPEFGAGISNIGVSDGWWTSWQLYNSLLSGVLSFGGVPHDLVEVSVEAPALSDTATYLQINSPDESELGRGREMARAILLTAATPDMRRPAAELAILRGLARDEGQTVGQYCAPPDSRCISGQLEYWSSNNCISGPASGVAELSRVLDGGGEELIGEIEIGEDGSFCADMSDDEWYRIVQRDQDGSDCWPGYLVECNYWIGPGTGDSGGVCSLDTCEDLGTIAFDCGS</sequence>
<feature type="domain" description="ZU5" evidence="2">
    <location>
        <begin position="146"/>
        <end position="276"/>
    </location>
</feature>
<gene>
    <name evidence="3" type="ORF">ENSA5_22780</name>
</gene>
<feature type="signal peptide" evidence="1">
    <location>
        <begin position="1"/>
        <end position="20"/>
    </location>
</feature>
<accession>A0A2S9YBH8</accession>